<organism evidence="1 2">
    <name type="scientific">Rattus norvegicus</name>
    <name type="common">Rat</name>
    <dbReference type="NCBI Taxonomy" id="10116"/>
    <lineage>
        <taxon>Eukaryota</taxon>
        <taxon>Metazoa</taxon>
        <taxon>Chordata</taxon>
        <taxon>Craniata</taxon>
        <taxon>Vertebrata</taxon>
        <taxon>Euteleostomi</taxon>
        <taxon>Mammalia</taxon>
        <taxon>Eutheria</taxon>
        <taxon>Euarchontoglires</taxon>
        <taxon>Glires</taxon>
        <taxon>Rodentia</taxon>
        <taxon>Myomorpha</taxon>
        <taxon>Muroidea</taxon>
        <taxon>Muridae</taxon>
        <taxon>Murinae</taxon>
        <taxon>Rattus</taxon>
    </lineage>
</organism>
<dbReference type="Proteomes" id="UP000234681">
    <property type="component" value="Chromosome 16"/>
</dbReference>
<sequence>MLRSFLGEGHVRMVPFPPLLRHLSSLTPQCQDRKPLWPTTEVTTVLLHLDHLHINQIVSATPSEARAGHRSPAHSLSHSPPCGLPQQMLLISVLNHGTWVSKHVACGISLVGTPGLRTPNARCDQGPVPTDVV</sequence>
<dbReference type="EMBL" id="CH474031">
    <property type="protein sequence ID" value="EDL90838.1"/>
    <property type="molecule type" value="Genomic_DNA"/>
</dbReference>
<evidence type="ECO:0000313" key="2">
    <source>
        <dbReference type="Proteomes" id="UP000234681"/>
    </source>
</evidence>
<proteinExistence type="predicted"/>
<protein>
    <submittedName>
        <fullName evidence="1">Similar to RIKEN cDNA 2510049I19 (Predicted), isoform CRA_b</fullName>
    </submittedName>
</protein>
<name>A6K9Q0_RAT</name>
<reference evidence="1 2" key="1">
    <citation type="submission" date="2005-09" db="EMBL/GenBank/DDBJ databases">
        <authorList>
            <person name="Mural R.J."/>
            <person name="Li P.W."/>
            <person name="Adams M.D."/>
            <person name="Amanatides P.G."/>
            <person name="Baden-Tillson H."/>
            <person name="Barnstead M."/>
            <person name="Chin S.H."/>
            <person name="Dew I."/>
            <person name="Evans C.A."/>
            <person name="Ferriera S."/>
            <person name="Flanigan M."/>
            <person name="Fosler C."/>
            <person name="Glodek A."/>
            <person name="Gu Z."/>
            <person name="Holt R.A."/>
            <person name="Jennings D."/>
            <person name="Kraft C.L."/>
            <person name="Lu F."/>
            <person name="Nguyen T."/>
            <person name="Nusskern D.R."/>
            <person name="Pfannkoch C.M."/>
            <person name="Sitter C."/>
            <person name="Sutton G.G."/>
            <person name="Venter J.C."/>
            <person name="Wang Z."/>
            <person name="Woodage T."/>
            <person name="Zheng X.H."/>
            <person name="Zhong F."/>
        </authorList>
    </citation>
    <scope>NUCLEOTIDE SEQUENCE [LARGE SCALE GENOMIC DNA]</scope>
    <source>
        <strain>BN</strain>
        <strain evidence="2">Sprague-Dawley</strain>
    </source>
</reference>
<evidence type="ECO:0000313" key="1">
    <source>
        <dbReference type="EMBL" id="EDL90838.1"/>
    </source>
</evidence>
<accession>A6K9Q0</accession>
<dbReference type="AlphaFoldDB" id="A6K9Q0"/>
<gene>
    <name evidence="1" type="primary">RGD1561287_predicted</name>
    <name evidence="1" type="ORF">rCG_38696</name>
</gene>